<evidence type="ECO:0000313" key="8">
    <source>
        <dbReference type="Proteomes" id="UP000472240"/>
    </source>
</evidence>
<dbReference type="GO" id="GO:0016324">
    <property type="term" value="C:apical plasma membrane"/>
    <property type="evidence" value="ECO:0007669"/>
    <property type="project" value="Ensembl"/>
</dbReference>
<evidence type="ECO:0000256" key="4">
    <source>
        <dbReference type="ARBA" id="ARBA00023136"/>
    </source>
</evidence>
<dbReference type="AlphaFoldDB" id="A0A671FLV9"/>
<feature type="transmembrane region" description="Helical" evidence="6">
    <location>
        <begin position="92"/>
        <end position="115"/>
    </location>
</feature>
<sequence>MARLGTLLLGAALGALLSFALLAAAVGSDYWYLLEVAAAGNRTGLPGPLSSHSGLWHICEGQDSCIPLMDPFASESLDVSTSVRHLLSLHRAVMVVLPLSLVLIVIGWMCGLLGSLAQSVPLLLFTGCYFLLGGALTLAGVSIYVRYSDLAFSETARQYGARHMQDVRVSFGWSVALAWGSCASEVLSGTLLLAAARALSLSPPLCGHLSPGQAGR</sequence>
<dbReference type="Gene3D" id="1.20.140.150">
    <property type="match status" value="1"/>
</dbReference>
<evidence type="ECO:0000256" key="5">
    <source>
        <dbReference type="ARBA" id="ARBA00023180"/>
    </source>
</evidence>
<dbReference type="OMA" id="LWRTCEG"/>
<reference evidence="7" key="5">
    <citation type="submission" date="2025-09" db="UniProtKB">
        <authorList>
            <consortium name="Ensembl"/>
        </authorList>
    </citation>
    <scope>IDENTIFICATION</scope>
</reference>
<dbReference type="GeneTree" id="ENSGT00390000011615"/>
<reference evidence="7" key="4">
    <citation type="submission" date="2025-08" db="UniProtKB">
        <authorList>
            <consortium name="Ensembl"/>
        </authorList>
    </citation>
    <scope>IDENTIFICATION</scope>
</reference>
<dbReference type="PRINTS" id="PR01077">
    <property type="entry name" value="CLAUDIN"/>
</dbReference>
<dbReference type="Ensembl" id="ENSRFET00010028992.1">
    <property type="protein sequence ID" value="ENSRFEP00010026682.1"/>
    <property type="gene ID" value="ENSRFEG00010017654.1"/>
</dbReference>
<dbReference type="PANTHER" id="PTHR20516:SF1">
    <property type="entry name" value="TRANSMEMBRANE PROTEIN 235"/>
    <property type="match status" value="1"/>
</dbReference>
<dbReference type="Pfam" id="PF13903">
    <property type="entry name" value="Claudin_2"/>
    <property type="match status" value="1"/>
</dbReference>
<dbReference type="FunCoup" id="A0A671FLV9">
    <property type="interactions" value="79"/>
</dbReference>
<feature type="transmembrane region" description="Helical" evidence="6">
    <location>
        <begin position="122"/>
        <end position="145"/>
    </location>
</feature>
<protein>
    <submittedName>
        <fullName evidence="7">Transmembrane protein 235</fullName>
    </submittedName>
</protein>
<dbReference type="InterPro" id="IPR004031">
    <property type="entry name" value="PMP22/EMP/MP20/Claudin"/>
</dbReference>
<name>A0A671FLV9_RHIFE</name>
<evidence type="ECO:0000256" key="6">
    <source>
        <dbReference type="SAM" id="Phobius"/>
    </source>
</evidence>
<reference evidence="8" key="3">
    <citation type="submission" date="2018-12" db="EMBL/GenBank/DDBJ databases">
        <title>G10K-VGP greater horseshoe bat female genome, primary haplotype.</title>
        <authorList>
            <person name="Teeling E."/>
            <person name="Myers G."/>
            <person name="Vernes S."/>
            <person name="Pippel M."/>
            <person name="Winkler S."/>
            <person name="Fedrigo O."/>
            <person name="Rhie A."/>
            <person name="Koren S."/>
            <person name="Phillippy A."/>
            <person name="Lewin H."/>
            <person name="Damas J."/>
            <person name="Howe K."/>
            <person name="Mountcastle J."/>
            <person name="Jarvis E.D."/>
        </authorList>
    </citation>
    <scope>NUCLEOTIDE SEQUENCE [LARGE SCALE GENOMIC DNA]</scope>
</reference>
<dbReference type="InParanoid" id="A0A671FLV9"/>
<keyword evidence="2 6" id="KW-0812">Transmembrane</keyword>
<dbReference type="FunFam" id="1.20.140.150:FF:000021">
    <property type="entry name" value="Transmembrane protein 114"/>
    <property type="match status" value="1"/>
</dbReference>
<comment type="subcellular location">
    <subcellularLocation>
        <location evidence="1">Membrane</location>
        <topology evidence="1">Multi-pass membrane protein</topology>
    </subcellularLocation>
</comment>
<evidence type="ECO:0000256" key="1">
    <source>
        <dbReference type="ARBA" id="ARBA00004141"/>
    </source>
</evidence>
<evidence type="ECO:0000256" key="3">
    <source>
        <dbReference type="ARBA" id="ARBA00022989"/>
    </source>
</evidence>
<keyword evidence="3 6" id="KW-1133">Transmembrane helix</keyword>
<evidence type="ECO:0000313" key="7">
    <source>
        <dbReference type="Ensembl" id="ENSRFEP00010026682.1"/>
    </source>
</evidence>
<proteinExistence type="predicted"/>
<dbReference type="PANTHER" id="PTHR20516">
    <property type="entry name" value="TRANSMEMBRANE PROTEIN 114/235 FAMILY MEMBER"/>
    <property type="match status" value="1"/>
</dbReference>
<dbReference type="GO" id="GO:0005737">
    <property type="term" value="C:cytoplasm"/>
    <property type="evidence" value="ECO:0007669"/>
    <property type="project" value="Ensembl"/>
</dbReference>
<keyword evidence="4 6" id="KW-0472">Membrane</keyword>
<dbReference type="Proteomes" id="UP000472240">
    <property type="component" value="Chromosome 21"/>
</dbReference>
<organism evidence="7 8">
    <name type="scientific">Rhinolophus ferrumequinum</name>
    <name type="common">Greater horseshoe bat</name>
    <dbReference type="NCBI Taxonomy" id="59479"/>
    <lineage>
        <taxon>Eukaryota</taxon>
        <taxon>Metazoa</taxon>
        <taxon>Chordata</taxon>
        <taxon>Craniata</taxon>
        <taxon>Vertebrata</taxon>
        <taxon>Euteleostomi</taxon>
        <taxon>Mammalia</taxon>
        <taxon>Eutheria</taxon>
        <taxon>Laurasiatheria</taxon>
        <taxon>Chiroptera</taxon>
        <taxon>Yinpterochiroptera</taxon>
        <taxon>Rhinolophoidea</taxon>
        <taxon>Rhinolophidae</taxon>
        <taxon>Rhinolophinae</taxon>
        <taxon>Rhinolophus</taxon>
    </lineage>
</organism>
<evidence type="ECO:0000256" key="2">
    <source>
        <dbReference type="ARBA" id="ARBA00022692"/>
    </source>
</evidence>
<keyword evidence="5" id="KW-0325">Glycoprotein</keyword>
<dbReference type="InterPro" id="IPR039951">
    <property type="entry name" value="TMEM114/TMEM235"/>
</dbReference>
<reference evidence="7 8" key="1">
    <citation type="journal article" date="2015" name="Annu Rev Anim Biosci">
        <title>The Genome 10K Project: a way forward.</title>
        <authorList>
            <person name="Koepfli K.P."/>
            <person name="Paten B."/>
            <person name="O'Brien S.J."/>
            <person name="Koepfli K.P."/>
            <person name="Paten B."/>
            <person name="Antunes A."/>
            <person name="Belov K."/>
            <person name="Bustamante C."/>
            <person name="Castoe T.A."/>
            <person name="Clawson H."/>
            <person name="Crawford A.J."/>
            <person name="Diekhans M."/>
            <person name="Distel D."/>
            <person name="Durbin R."/>
            <person name="Earl D."/>
            <person name="Fujita M.K."/>
            <person name="Gamble T."/>
            <person name="Georges A."/>
            <person name="Gemmell N."/>
            <person name="Gilbert M.T."/>
            <person name="Graves J.M."/>
            <person name="Green R.E."/>
            <person name="Hickey G."/>
            <person name="Jarvis E.D."/>
            <person name="Johnson W."/>
            <person name="Komissarov A."/>
            <person name="Korf I."/>
            <person name="Kuhn R."/>
            <person name="Larkin D.M."/>
            <person name="Lewin H."/>
            <person name="Lopez J.V."/>
            <person name="Ma J."/>
            <person name="Marques-Bonet T."/>
            <person name="Miller W."/>
            <person name="Murphy R."/>
            <person name="Pevzner P."/>
            <person name="Shapiro B."/>
            <person name="Steiner C."/>
            <person name="Tamazian G."/>
            <person name="Venkatesh B."/>
            <person name="Wang J."/>
            <person name="Wayne R."/>
            <person name="Wiley E."/>
            <person name="Yang H."/>
            <person name="Zhang G."/>
            <person name="Haussler D."/>
            <person name="Ryder O."/>
            <person name="O'Brien S.J."/>
        </authorList>
    </citation>
    <scope>NUCLEOTIDE SEQUENCE</scope>
</reference>
<keyword evidence="8" id="KW-1185">Reference proteome</keyword>
<gene>
    <name evidence="7" type="primary">TMEM235</name>
</gene>
<accession>A0A671FLV9</accession>
<reference evidence="7 8" key="2">
    <citation type="journal article" date="2018" name="Annu Rev Anim Biosci">
        <title>Bat Biology, Genomes, and the Bat1K Project: To Generate Chromosome-Level Genomes for All Living Bat Species.</title>
        <authorList>
            <person name="Teeling E.C."/>
            <person name="Vernes S.C."/>
            <person name="Davalos L.M."/>
            <person name="Ray D.A."/>
            <person name="Gilbert M.T.P."/>
            <person name="Myers E."/>
        </authorList>
    </citation>
    <scope>NUCLEOTIDE SEQUENCE</scope>
</reference>